<accession>A0AAN0JE50</accession>
<dbReference type="Gene3D" id="2.130.10.10">
    <property type="entry name" value="YVTN repeat-like/Quinoprotein amine dehydrogenase"/>
    <property type="match status" value="2"/>
</dbReference>
<organism evidence="4 5">
    <name type="scientific">Amphimedon queenslandica</name>
    <name type="common">Sponge</name>
    <dbReference type="NCBI Taxonomy" id="400682"/>
    <lineage>
        <taxon>Eukaryota</taxon>
        <taxon>Metazoa</taxon>
        <taxon>Porifera</taxon>
        <taxon>Demospongiae</taxon>
        <taxon>Heteroscleromorpha</taxon>
        <taxon>Haplosclerida</taxon>
        <taxon>Niphatidae</taxon>
        <taxon>Amphimedon</taxon>
    </lineage>
</organism>
<evidence type="ECO:0000313" key="5">
    <source>
        <dbReference type="Proteomes" id="UP000007879"/>
    </source>
</evidence>
<sequence>MEASSSKTHSFSDVIFSLCSSGKGAIVQAWDIQNGGVLRSYRGDGGEGEGNSLAMAGKDYLLVSLKSKPLILVWKMEREQIFMKIACTGIIHCVICDTTGYYCIGALNDKINIWEICSGLLVGVVSKHYQPIECLRYVDCGYFASGGKDCLAIVWNLASVLSEYRGSHSAEDPNAPKTFGVTKNSILHIWSDHSMAVTGIATSGRGYNKKIATSSLDQTCKIYDFASGSILCTFLYNAPLSCITLTTCGLWLYAGSSTGTLHCTPLFLPSKENGAVRQVDAKFSQIMKEHKKSISSLCVSFTGKRFVSSSMEGVSKVWDASSKQVLLSINHKGPIVCSILCRNIWRFTQLHSTKPAAASGSATPPIKSFQKHTSYKTDAVSAHTITLHSRPLHMLQPQKIKEIDLLSGEDLISDYQFKPERVLTADHEDGLVTGSVEGEVNLLRQELREAKEIQRQMFSLATEHLLNRRNL</sequence>
<reference evidence="5" key="1">
    <citation type="journal article" date="2010" name="Nature">
        <title>The Amphimedon queenslandica genome and the evolution of animal complexity.</title>
        <authorList>
            <person name="Srivastava M."/>
            <person name="Simakov O."/>
            <person name="Chapman J."/>
            <person name="Fahey B."/>
            <person name="Gauthier M.E."/>
            <person name="Mitros T."/>
            <person name="Richards G.S."/>
            <person name="Conaco C."/>
            <person name="Dacre M."/>
            <person name="Hellsten U."/>
            <person name="Larroux C."/>
            <person name="Putnam N.H."/>
            <person name="Stanke M."/>
            <person name="Adamska M."/>
            <person name="Darling A."/>
            <person name="Degnan S.M."/>
            <person name="Oakley T.H."/>
            <person name="Plachetzki D.C."/>
            <person name="Zhai Y."/>
            <person name="Adamski M."/>
            <person name="Calcino A."/>
            <person name="Cummins S.F."/>
            <person name="Goodstein D.M."/>
            <person name="Harris C."/>
            <person name="Jackson D.J."/>
            <person name="Leys S.P."/>
            <person name="Shu S."/>
            <person name="Woodcroft B.J."/>
            <person name="Vervoort M."/>
            <person name="Kosik K.S."/>
            <person name="Manning G."/>
            <person name="Degnan B.M."/>
            <person name="Rokhsar D.S."/>
        </authorList>
    </citation>
    <scope>NUCLEOTIDE SEQUENCE [LARGE SCALE GENOMIC DNA]</scope>
</reference>
<reference evidence="4" key="2">
    <citation type="submission" date="2024-06" db="UniProtKB">
        <authorList>
            <consortium name="EnsemblMetazoa"/>
        </authorList>
    </citation>
    <scope>IDENTIFICATION</scope>
</reference>
<dbReference type="KEGG" id="aqu:105313620"/>
<dbReference type="SMART" id="SM00320">
    <property type="entry name" value="WD40"/>
    <property type="match status" value="5"/>
</dbReference>
<dbReference type="InterPro" id="IPR001680">
    <property type="entry name" value="WD40_rpt"/>
</dbReference>
<dbReference type="SUPFAM" id="SSF50998">
    <property type="entry name" value="Quinoprotein alcohol dehydrogenase-like"/>
    <property type="match status" value="1"/>
</dbReference>
<keyword evidence="1 3" id="KW-0853">WD repeat</keyword>
<dbReference type="InterPro" id="IPR011047">
    <property type="entry name" value="Quinoprotein_ADH-like_sf"/>
</dbReference>
<feature type="repeat" description="WD" evidence="3">
    <location>
        <begin position="287"/>
        <end position="328"/>
    </location>
</feature>
<dbReference type="InterPro" id="IPR015943">
    <property type="entry name" value="WD40/YVTN_repeat-like_dom_sf"/>
</dbReference>
<name>A0AAN0JE50_AMPQE</name>
<dbReference type="PANTHER" id="PTHR18763">
    <property type="entry name" value="WD-REPEAT PROTEIN 18"/>
    <property type="match status" value="1"/>
</dbReference>
<dbReference type="AlphaFoldDB" id="A0AAN0JE50"/>
<dbReference type="Pfam" id="PF00400">
    <property type="entry name" value="WD40"/>
    <property type="match status" value="2"/>
</dbReference>
<dbReference type="GO" id="GO:0006364">
    <property type="term" value="P:rRNA processing"/>
    <property type="evidence" value="ECO:0007669"/>
    <property type="project" value="TreeGrafter"/>
</dbReference>
<dbReference type="EnsemblMetazoa" id="XM_019999482.1">
    <property type="protein sequence ID" value="XP_019855041.1"/>
    <property type="gene ID" value="LOC105313620"/>
</dbReference>
<dbReference type="GO" id="GO:0120330">
    <property type="term" value="C:rixosome complex"/>
    <property type="evidence" value="ECO:0007669"/>
    <property type="project" value="TreeGrafter"/>
</dbReference>
<evidence type="ECO:0008006" key="6">
    <source>
        <dbReference type="Google" id="ProtNLM"/>
    </source>
</evidence>
<evidence type="ECO:0000313" key="4">
    <source>
        <dbReference type="EnsemblMetazoa" id="XP_019855041.1"/>
    </source>
</evidence>
<evidence type="ECO:0000256" key="3">
    <source>
        <dbReference type="PROSITE-ProRule" id="PRU00221"/>
    </source>
</evidence>
<dbReference type="GeneID" id="105313620"/>
<dbReference type="Proteomes" id="UP000007879">
    <property type="component" value="Unassembled WGS sequence"/>
</dbReference>
<dbReference type="RefSeq" id="XP_019855041.1">
    <property type="nucleotide sequence ID" value="XM_019999482.1"/>
</dbReference>
<dbReference type="PANTHER" id="PTHR18763:SF0">
    <property type="entry name" value="WD REPEAT-CONTAINING PROTEIN 18"/>
    <property type="match status" value="1"/>
</dbReference>
<evidence type="ECO:0000256" key="1">
    <source>
        <dbReference type="ARBA" id="ARBA00022574"/>
    </source>
</evidence>
<dbReference type="GO" id="GO:0005656">
    <property type="term" value="C:nuclear pre-replicative complex"/>
    <property type="evidence" value="ECO:0007669"/>
    <property type="project" value="TreeGrafter"/>
</dbReference>
<dbReference type="PROSITE" id="PS50082">
    <property type="entry name" value="WD_REPEATS_2"/>
    <property type="match status" value="1"/>
</dbReference>
<keyword evidence="5" id="KW-1185">Reference proteome</keyword>
<evidence type="ECO:0000256" key="2">
    <source>
        <dbReference type="ARBA" id="ARBA00022737"/>
    </source>
</evidence>
<proteinExistence type="predicted"/>
<dbReference type="GO" id="GO:0006261">
    <property type="term" value="P:DNA-templated DNA replication"/>
    <property type="evidence" value="ECO:0007669"/>
    <property type="project" value="TreeGrafter"/>
</dbReference>
<keyword evidence="2" id="KW-0677">Repeat</keyword>
<dbReference type="InterPro" id="IPR045227">
    <property type="entry name" value="WDR18/Ipi3/RID3"/>
</dbReference>
<protein>
    <recommendedName>
        <fullName evidence="6">WD repeat-containing protein 18</fullName>
    </recommendedName>
</protein>